<feature type="region of interest" description="Disordered" evidence="1">
    <location>
        <begin position="68"/>
        <end position="205"/>
    </location>
</feature>
<feature type="compositionally biased region" description="Basic and acidic residues" evidence="1">
    <location>
        <begin position="141"/>
        <end position="150"/>
    </location>
</feature>
<sequence>MAKNTKFGDYTPPSRPTMKMDDEPTRKRRVKNPLDNPVKLGDASDKAAAVKKLAVIRDSARELEAAKMATPDITNEANAAYSKSIRPLPVKYSEDSNKGKDKPKNTDKGKDKPKNTDKGKDPIVSKAELDKSGFTNLRDFMNAKKYDEATGKFVNRANAKTRRDGRPANAVPPEHYSEDYKKGGSVKSSASRRGDGIAQRGKTRA</sequence>
<dbReference type="EMBL" id="LR797242">
    <property type="protein sequence ID" value="CAB4196084.1"/>
    <property type="molecule type" value="Genomic_DNA"/>
</dbReference>
<feature type="region of interest" description="Disordered" evidence="1">
    <location>
        <begin position="1"/>
        <end position="47"/>
    </location>
</feature>
<proteinExistence type="predicted"/>
<evidence type="ECO:0000313" key="2">
    <source>
        <dbReference type="EMBL" id="CAB4196084.1"/>
    </source>
</evidence>
<accession>A0A6J5RVU6</accession>
<organism evidence="2">
    <name type="scientific">uncultured Caudovirales phage</name>
    <dbReference type="NCBI Taxonomy" id="2100421"/>
    <lineage>
        <taxon>Viruses</taxon>
        <taxon>Duplodnaviria</taxon>
        <taxon>Heunggongvirae</taxon>
        <taxon>Uroviricota</taxon>
        <taxon>Caudoviricetes</taxon>
        <taxon>Peduoviridae</taxon>
        <taxon>Maltschvirus</taxon>
        <taxon>Maltschvirus maltsch</taxon>
    </lineage>
</organism>
<name>A0A6J5RVU6_9CAUD</name>
<feature type="compositionally biased region" description="Basic and acidic residues" evidence="1">
    <location>
        <begin position="92"/>
        <end position="131"/>
    </location>
</feature>
<protein>
    <submittedName>
        <fullName evidence="2">Uncharacterized protein</fullName>
    </submittedName>
</protein>
<evidence type="ECO:0000256" key="1">
    <source>
        <dbReference type="SAM" id="MobiDB-lite"/>
    </source>
</evidence>
<gene>
    <name evidence="2" type="ORF">UFOVP1295_55</name>
</gene>
<reference evidence="2" key="1">
    <citation type="submission" date="2020-05" db="EMBL/GenBank/DDBJ databases">
        <authorList>
            <person name="Chiriac C."/>
            <person name="Salcher M."/>
            <person name="Ghai R."/>
            <person name="Kavagutti S V."/>
        </authorList>
    </citation>
    <scope>NUCLEOTIDE SEQUENCE</scope>
</reference>